<name>A0AA90SFJ8_9ACTN</name>
<evidence type="ECO:0000256" key="1">
    <source>
        <dbReference type="SAM" id="Phobius"/>
    </source>
</evidence>
<dbReference type="RefSeq" id="WP_220656521.1">
    <property type="nucleotide sequence ID" value="NZ_BAAAII010000002.1"/>
</dbReference>
<reference evidence="2" key="1">
    <citation type="submission" date="2023-08" db="EMBL/GenBank/DDBJ databases">
        <title>The draft genome of Tsukamurella strandjordii strain 050030.</title>
        <authorList>
            <person name="Zhao F."/>
            <person name="Feng Y."/>
            <person name="Zong Z."/>
        </authorList>
    </citation>
    <scope>NUCLEOTIDE SEQUENCE</scope>
    <source>
        <strain evidence="2">050030</strain>
    </source>
</reference>
<accession>A0AA90SFJ8</accession>
<organism evidence="2 3">
    <name type="scientific">Tsukamurella strandjordii</name>
    <dbReference type="NCBI Taxonomy" id="147577"/>
    <lineage>
        <taxon>Bacteria</taxon>
        <taxon>Bacillati</taxon>
        <taxon>Actinomycetota</taxon>
        <taxon>Actinomycetes</taxon>
        <taxon>Mycobacteriales</taxon>
        <taxon>Tsukamurellaceae</taxon>
        <taxon>Tsukamurella</taxon>
    </lineage>
</organism>
<evidence type="ECO:0008006" key="4">
    <source>
        <dbReference type="Google" id="ProtNLM"/>
    </source>
</evidence>
<keyword evidence="1" id="KW-0812">Transmembrane</keyword>
<keyword evidence="3" id="KW-1185">Reference proteome</keyword>
<keyword evidence="1" id="KW-1133">Transmembrane helix</keyword>
<sequence length="152" mass="16812">MTPPSLTPEQNRRRWRLLLCGIAVITLVTVSLMAVAIWRGGSLLGPSAEAQIASTARSFAHAVDTRDQTTMLKLLCREEADQVTSDDDYDPDNSSAEVGLIPRPFQVQSVQVLNDVAAVEFSRSEPVSRGTLYLTKEDDTWKVCDVAKTRFE</sequence>
<proteinExistence type="predicted"/>
<protein>
    <recommendedName>
        <fullName evidence="4">DUF4878 domain-containing protein</fullName>
    </recommendedName>
</protein>
<keyword evidence="1" id="KW-0472">Membrane</keyword>
<dbReference type="Proteomes" id="UP001178281">
    <property type="component" value="Unassembled WGS sequence"/>
</dbReference>
<dbReference type="EMBL" id="JAUTIX010000001">
    <property type="protein sequence ID" value="MDP0396669.1"/>
    <property type="molecule type" value="Genomic_DNA"/>
</dbReference>
<gene>
    <name evidence="2" type="ORF">Q7X28_01885</name>
</gene>
<comment type="caution">
    <text evidence="2">The sequence shown here is derived from an EMBL/GenBank/DDBJ whole genome shotgun (WGS) entry which is preliminary data.</text>
</comment>
<evidence type="ECO:0000313" key="3">
    <source>
        <dbReference type="Proteomes" id="UP001178281"/>
    </source>
</evidence>
<dbReference type="AlphaFoldDB" id="A0AA90SFJ8"/>
<evidence type="ECO:0000313" key="2">
    <source>
        <dbReference type="EMBL" id="MDP0396669.1"/>
    </source>
</evidence>
<feature type="transmembrane region" description="Helical" evidence="1">
    <location>
        <begin position="15"/>
        <end position="38"/>
    </location>
</feature>